<keyword evidence="6 8" id="KW-1133">Transmembrane helix</keyword>
<proteinExistence type="inferred from homology"/>
<dbReference type="GO" id="GO:0055085">
    <property type="term" value="P:transmembrane transport"/>
    <property type="evidence" value="ECO:0007669"/>
    <property type="project" value="InterPro"/>
</dbReference>
<feature type="transmembrane region" description="Helical" evidence="8">
    <location>
        <begin position="235"/>
        <end position="256"/>
    </location>
</feature>
<dbReference type="PANTHER" id="PTHR42929:SF1">
    <property type="entry name" value="INNER MEMBRANE ABC TRANSPORTER PERMEASE PROTEIN YDCU-RELATED"/>
    <property type="match status" value="1"/>
</dbReference>
<feature type="transmembrane region" description="Helical" evidence="8">
    <location>
        <begin position="140"/>
        <end position="161"/>
    </location>
</feature>
<evidence type="ECO:0000256" key="4">
    <source>
        <dbReference type="ARBA" id="ARBA00022475"/>
    </source>
</evidence>
<dbReference type="AlphaFoldDB" id="A0A2P9HIX8"/>
<comment type="similarity">
    <text evidence="2">Belongs to the binding-protein-dependent transport system permease family. CysTW subfamily.</text>
</comment>
<dbReference type="SUPFAM" id="SSF161098">
    <property type="entry name" value="MetI-like"/>
    <property type="match status" value="1"/>
</dbReference>
<evidence type="ECO:0000256" key="6">
    <source>
        <dbReference type="ARBA" id="ARBA00022989"/>
    </source>
</evidence>
<evidence type="ECO:0000313" key="11">
    <source>
        <dbReference type="Proteomes" id="UP000246073"/>
    </source>
</evidence>
<dbReference type="InterPro" id="IPR035906">
    <property type="entry name" value="MetI-like_sf"/>
</dbReference>
<gene>
    <name evidence="10" type="ORF">OHAE_4036</name>
</gene>
<dbReference type="PROSITE" id="PS50928">
    <property type="entry name" value="ABC_TM1"/>
    <property type="match status" value="1"/>
</dbReference>
<evidence type="ECO:0000313" key="10">
    <source>
        <dbReference type="EMBL" id="SPL64104.1"/>
    </source>
</evidence>
<dbReference type="EMBL" id="OOFM01000004">
    <property type="protein sequence ID" value="SPL64104.1"/>
    <property type="molecule type" value="Genomic_DNA"/>
</dbReference>
<dbReference type="InterPro" id="IPR000515">
    <property type="entry name" value="MetI-like"/>
</dbReference>
<evidence type="ECO:0000256" key="2">
    <source>
        <dbReference type="ARBA" id="ARBA00007069"/>
    </source>
</evidence>
<feature type="transmembrane region" description="Helical" evidence="8">
    <location>
        <begin position="101"/>
        <end position="128"/>
    </location>
</feature>
<evidence type="ECO:0000256" key="1">
    <source>
        <dbReference type="ARBA" id="ARBA00004651"/>
    </source>
</evidence>
<keyword evidence="4" id="KW-1003">Cell membrane</keyword>
<dbReference type="PANTHER" id="PTHR42929">
    <property type="entry name" value="INNER MEMBRANE ABC TRANSPORTER PERMEASE PROTEIN YDCU-RELATED-RELATED"/>
    <property type="match status" value="1"/>
</dbReference>
<feature type="transmembrane region" description="Helical" evidence="8">
    <location>
        <begin position="295"/>
        <end position="317"/>
    </location>
</feature>
<keyword evidence="3" id="KW-0813">Transport</keyword>
<keyword evidence="5 8" id="KW-0812">Transmembrane</keyword>
<evidence type="ECO:0000259" key="9">
    <source>
        <dbReference type="PROSITE" id="PS50928"/>
    </source>
</evidence>
<comment type="subcellular location">
    <subcellularLocation>
        <location evidence="1">Cell membrane</location>
        <topology evidence="1">Multi-pass membrane protein</topology>
    </subcellularLocation>
</comment>
<name>A0A2P9HIX8_9HYPH</name>
<dbReference type="GO" id="GO:0005886">
    <property type="term" value="C:plasma membrane"/>
    <property type="evidence" value="ECO:0007669"/>
    <property type="project" value="UniProtKB-SubCell"/>
</dbReference>
<feature type="transmembrane region" description="Helical" evidence="8">
    <location>
        <begin position="181"/>
        <end position="214"/>
    </location>
</feature>
<feature type="domain" description="ABC transmembrane type-1" evidence="9">
    <location>
        <begin position="102"/>
        <end position="314"/>
    </location>
</feature>
<evidence type="ECO:0000256" key="7">
    <source>
        <dbReference type="ARBA" id="ARBA00023136"/>
    </source>
</evidence>
<evidence type="ECO:0000256" key="5">
    <source>
        <dbReference type="ARBA" id="ARBA00022692"/>
    </source>
</evidence>
<accession>A0A2P9HIX8</accession>
<sequence length="326" mass="36131">MYLACFRTLRATSRNAVRNEQPKKERMSSVADTAAPASPVGSVRKRRLPLTWLGVAPFFLFAILFLIWPTMYLIIGAFQDPAGNLTLQNINDLFQPQIMSAYWISIKVSLASAIGGAIIGFFLAWAVVLGNLPSWLRPTVLTFSGVASNFAGVPLAFAFLATLGRTGFVTILLREWFGFNLYATGFNLLSFFGLTLTYLFFQIPLMVLILTPALDGLKKEWREASSILGATNAQYWRMVAFPILWPSLLGTTLLLFANAFGAIATAYALTGSSLNIVPILLYAQIRGDVLHNQNLGYALALGMIVITGISNLIYIWLRMRAERWQR</sequence>
<keyword evidence="7 8" id="KW-0472">Membrane</keyword>
<feature type="transmembrane region" description="Helical" evidence="8">
    <location>
        <begin position="262"/>
        <end position="283"/>
    </location>
</feature>
<feature type="transmembrane region" description="Helical" evidence="8">
    <location>
        <begin position="52"/>
        <end position="75"/>
    </location>
</feature>
<dbReference type="CDD" id="cd06261">
    <property type="entry name" value="TM_PBP2"/>
    <property type="match status" value="1"/>
</dbReference>
<protein>
    <submittedName>
        <fullName evidence="10">ABC transporter permease protein</fullName>
    </submittedName>
</protein>
<reference evidence="11" key="1">
    <citation type="submission" date="2017-12" db="EMBL/GenBank/DDBJ databases">
        <authorList>
            <person name="Diaz M."/>
        </authorList>
    </citation>
    <scope>NUCLEOTIDE SEQUENCE [LARGE SCALE GENOMIC DNA]</scope>
    <source>
        <strain evidence="11">FI11154</strain>
    </source>
</reference>
<evidence type="ECO:0000256" key="8">
    <source>
        <dbReference type="SAM" id="Phobius"/>
    </source>
</evidence>
<dbReference type="Gene3D" id="1.10.3720.10">
    <property type="entry name" value="MetI-like"/>
    <property type="match status" value="1"/>
</dbReference>
<dbReference type="Proteomes" id="UP000246073">
    <property type="component" value="Unassembled WGS sequence"/>
</dbReference>
<organism evidence="10 11">
    <name type="scientific">Ochrobactrum soli</name>
    <dbReference type="NCBI Taxonomy" id="2448455"/>
    <lineage>
        <taxon>Bacteria</taxon>
        <taxon>Pseudomonadati</taxon>
        <taxon>Pseudomonadota</taxon>
        <taxon>Alphaproteobacteria</taxon>
        <taxon>Hyphomicrobiales</taxon>
        <taxon>Brucellaceae</taxon>
        <taxon>Brucella/Ochrobactrum group</taxon>
        <taxon>Ochrobactrum</taxon>
    </lineage>
</organism>
<evidence type="ECO:0000256" key="3">
    <source>
        <dbReference type="ARBA" id="ARBA00022448"/>
    </source>
</evidence>